<dbReference type="InterPro" id="IPR011009">
    <property type="entry name" value="Kinase-like_dom_sf"/>
</dbReference>
<feature type="region of interest" description="Disordered" evidence="10">
    <location>
        <begin position="319"/>
        <end position="343"/>
    </location>
</feature>
<evidence type="ECO:0000256" key="5">
    <source>
        <dbReference type="ARBA" id="ARBA00022777"/>
    </source>
</evidence>
<comment type="catalytic activity">
    <reaction evidence="8">
        <text>L-seryl-[protein] + ATP = O-phospho-L-seryl-[protein] + ADP + H(+)</text>
        <dbReference type="Rhea" id="RHEA:17989"/>
        <dbReference type="Rhea" id="RHEA-COMP:9863"/>
        <dbReference type="Rhea" id="RHEA-COMP:11604"/>
        <dbReference type="ChEBI" id="CHEBI:15378"/>
        <dbReference type="ChEBI" id="CHEBI:29999"/>
        <dbReference type="ChEBI" id="CHEBI:30616"/>
        <dbReference type="ChEBI" id="CHEBI:83421"/>
        <dbReference type="ChEBI" id="CHEBI:456216"/>
        <dbReference type="EC" id="2.7.11.1"/>
    </reaction>
</comment>
<keyword evidence="5" id="KW-0418">Kinase</keyword>
<dbReference type="FunFam" id="1.10.510.10:FF:001023">
    <property type="entry name" value="Os07g0541700 protein"/>
    <property type="match status" value="1"/>
</dbReference>
<evidence type="ECO:0000256" key="9">
    <source>
        <dbReference type="PROSITE-ProRule" id="PRU10141"/>
    </source>
</evidence>
<evidence type="ECO:0000256" key="6">
    <source>
        <dbReference type="ARBA" id="ARBA00022840"/>
    </source>
</evidence>
<dbReference type="OrthoDB" id="2015071at2759"/>
<keyword evidence="4 9" id="KW-0547">Nucleotide-binding</keyword>
<dbReference type="PROSITE" id="PS00108">
    <property type="entry name" value="PROTEIN_KINASE_ST"/>
    <property type="match status" value="1"/>
</dbReference>
<evidence type="ECO:0000259" key="11">
    <source>
        <dbReference type="PROSITE" id="PS50011"/>
    </source>
</evidence>
<evidence type="ECO:0000256" key="4">
    <source>
        <dbReference type="ARBA" id="ARBA00022741"/>
    </source>
</evidence>
<keyword evidence="2" id="KW-0723">Serine/threonine-protein kinase</keyword>
<protein>
    <recommendedName>
        <fullName evidence="1">non-specific serine/threonine protein kinase</fullName>
        <ecNumber evidence="1">2.7.11.1</ecNumber>
    </recommendedName>
</protein>
<dbReference type="PANTHER" id="PTHR45707">
    <property type="entry name" value="C2 CALCIUM/LIPID-BINDING PLANT PHOSPHORIBOSYLTRANSFERASE FAMILY PROTEIN"/>
    <property type="match status" value="1"/>
</dbReference>
<dbReference type="SUPFAM" id="SSF50978">
    <property type="entry name" value="WD40 repeat-like"/>
    <property type="match status" value="1"/>
</dbReference>
<dbReference type="Gene3D" id="2.130.10.10">
    <property type="entry name" value="YVTN repeat-like/Quinoprotein amine dehydrogenase"/>
    <property type="match status" value="1"/>
</dbReference>
<feature type="compositionally biased region" description="Basic and acidic residues" evidence="10">
    <location>
        <begin position="319"/>
        <end position="337"/>
    </location>
</feature>
<feature type="binding site" evidence="9">
    <location>
        <position position="67"/>
    </location>
    <ligand>
        <name>ATP</name>
        <dbReference type="ChEBI" id="CHEBI:30616"/>
    </ligand>
</feature>
<dbReference type="PANTHER" id="PTHR45707:SF70">
    <property type="entry name" value="PROTEIN KINASE DOMAIN-CONTAINING PROTEIN"/>
    <property type="match status" value="1"/>
</dbReference>
<dbReference type="Gene3D" id="1.10.510.10">
    <property type="entry name" value="Transferase(Phosphotransferase) domain 1"/>
    <property type="match status" value="1"/>
</dbReference>
<evidence type="ECO:0000256" key="3">
    <source>
        <dbReference type="ARBA" id="ARBA00022679"/>
    </source>
</evidence>
<dbReference type="SMART" id="SM00220">
    <property type="entry name" value="S_TKc"/>
    <property type="match status" value="1"/>
</dbReference>
<comment type="catalytic activity">
    <reaction evidence="7">
        <text>L-threonyl-[protein] + ATP = O-phospho-L-threonyl-[protein] + ADP + H(+)</text>
        <dbReference type="Rhea" id="RHEA:46608"/>
        <dbReference type="Rhea" id="RHEA-COMP:11060"/>
        <dbReference type="Rhea" id="RHEA-COMP:11605"/>
        <dbReference type="ChEBI" id="CHEBI:15378"/>
        <dbReference type="ChEBI" id="CHEBI:30013"/>
        <dbReference type="ChEBI" id="CHEBI:30616"/>
        <dbReference type="ChEBI" id="CHEBI:61977"/>
        <dbReference type="ChEBI" id="CHEBI:456216"/>
        <dbReference type="EC" id="2.7.11.1"/>
    </reaction>
</comment>
<accession>A0A368QPH6</accession>
<dbReference type="InterPro" id="IPR036322">
    <property type="entry name" value="WD40_repeat_dom_sf"/>
</dbReference>
<dbReference type="InterPro" id="IPR000719">
    <property type="entry name" value="Prot_kinase_dom"/>
</dbReference>
<dbReference type="GO" id="GO:0004674">
    <property type="term" value="F:protein serine/threonine kinase activity"/>
    <property type="evidence" value="ECO:0007669"/>
    <property type="project" value="UniProtKB-KW"/>
</dbReference>
<name>A0A368QPH6_SETIT</name>
<evidence type="ECO:0000256" key="7">
    <source>
        <dbReference type="ARBA" id="ARBA00047899"/>
    </source>
</evidence>
<dbReference type="InterPro" id="IPR015943">
    <property type="entry name" value="WD40/YVTN_repeat-like_dom_sf"/>
</dbReference>
<sequence length="859" mass="96809">MARNQEDRRARLALEKALHDDRVEPSFVPLSLLEDITGNFSEDAEIGRGASATVYKGSLENGTVAVKRLKKVKWGDYQFGDNELSCMIQANHKNIVRLLGYCLVAERAWVPVPRPEGWSWEDANRQLLLCTEYLPNGSLDRYIKDESCRFQWSTRYQIIKGICEGLDYLHQQTGPIIHRDLKPENILLDHNMVPKIADFGLSRIFSEGQIDASTVNLAGTPGYMAPEVYTFGANNRDRRLMISREADRYSLGVIIMDLLVGRDKTKDFLRNKQGGRYKVDEVLQFWEGAFKTLAEEHHILVRQQVKLCAEIAMECMDMDPRDETTGASVSEERRTPEQRPTASQITRRLAEMEQSNWAALEKLCLVGPTPTESEALAALDIQPRVLCFHLKDADDHLKDADDEERTCLLNLTNRSDGYVGFWIETPRAISCGKKCGGIVGPLNTRVVVLRLKGPPVDTGVVKIRTIAMSILDGLNSKGIIDNGGLFADYLLEMICKSAEGASFAGGKRLHETVLMTAVIRPSSLVRPSSRRQYGQIHSIDVHPDKPWILISLGETISIWNYDTQEEEESFAPGKQGKGKGYDLRNYIELVKFMPREGEEWIVTGDTSGVIRVILYDKEKEMKTFRHDTGAAITSLAIHPEKPLVLSTDADGAIWLENMDDGKVIWKQKVPITSRWIHAKFNPKDNYKTFVSIDKYGVMKVWEVNDSTQPPTAMLKEKKLALDNFFDYLCADDSDQQYMIISKNPVEGGAIAYKWDLQAEKIAHKILFFQDLGITAMSCHPTLPVIVLGTSIHGSCAISLWNSTNNRVEIVIDNDYSGAAIKEFGFIGSTRLVVRYRGNPLVKDFIRVLEIDMTTIAYQK</sequence>
<evidence type="ECO:0000256" key="2">
    <source>
        <dbReference type="ARBA" id="ARBA00022527"/>
    </source>
</evidence>
<dbReference type="EC" id="2.7.11.1" evidence="1"/>
<evidence type="ECO:0000256" key="1">
    <source>
        <dbReference type="ARBA" id="ARBA00012513"/>
    </source>
</evidence>
<dbReference type="KEGG" id="sita:101757825"/>
<keyword evidence="6 9" id="KW-0067">ATP-binding</keyword>
<dbReference type="EMBL" id="CM003531">
    <property type="protein sequence ID" value="RCV19875.1"/>
    <property type="molecule type" value="Genomic_DNA"/>
</dbReference>
<dbReference type="Pfam" id="PF00069">
    <property type="entry name" value="Pkinase"/>
    <property type="match status" value="1"/>
</dbReference>
<gene>
    <name evidence="12" type="ORF">SETIT_4G011100v2</name>
</gene>
<reference evidence="12" key="1">
    <citation type="journal article" date="2012" name="Nat. Biotechnol.">
        <title>Reference genome sequence of the model plant Setaria.</title>
        <authorList>
            <person name="Bennetzen J.L."/>
            <person name="Schmutz J."/>
            <person name="Wang H."/>
            <person name="Percifield R."/>
            <person name="Hawkins J."/>
            <person name="Pontaroli A.C."/>
            <person name="Estep M."/>
            <person name="Feng L."/>
            <person name="Vaughn J.N."/>
            <person name="Grimwood J."/>
            <person name="Jenkins J."/>
            <person name="Barry K."/>
            <person name="Lindquist E."/>
            <person name="Hellsten U."/>
            <person name="Deshpande S."/>
            <person name="Wang X."/>
            <person name="Wu X."/>
            <person name="Mitros T."/>
            <person name="Triplett J."/>
            <person name="Yang X."/>
            <person name="Ye C.Y."/>
            <person name="Mauro-Herrera M."/>
            <person name="Wang L."/>
            <person name="Li P."/>
            <person name="Sharma M."/>
            <person name="Sharma R."/>
            <person name="Ronald P.C."/>
            <person name="Panaud O."/>
            <person name="Kellogg E.A."/>
            <person name="Brutnell T.P."/>
            <person name="Doust A.N."/>
            <person name="Tuskan G.A."/>
            <person name="Rokhsar D."/>
            <person name="Devos K.M."/>
        </authorList>
    </citation>
    <scope>NUCLEOTIDE SEQUENCE [LARGE SCALE GENOMIC DNA]</scope>
    <source>
        <strain evidence="12">Yugu1</strain>
    </source>
</reference>
<dbReference type="InterPro" id="IPR008271">
    <property type="entry name" value="Ser/Thr_kinase_AS"/>
</dbReference>
<dbReference type="PROSITE" id="PS50011">
    <property type="entry name" value="PROTEIN_KINASE_DOM"/>
    <property type="match status" value="1"/>
</dbReference>
<dbReference type="SUPFAM" id="SSF56112">
    <property type="entry name" value="Protein kinase-like (PK-like)"/>
    <property type="match status" value="1"/>
</dbReference>
<dbReference type="InterPro" id="IPR017441">
    <property type="entry name" value="Protein_kinase_ATP_BS"/>
</dbReference>
<evidence type="ECO:0000256" key="8">
    <source>
        <dbReference type="ARBA" id="ARBA00048679"/>
    </source>
</evidence>
<keyword evidence="3" id="KW-0808">Transferase</keyword>
<dbReference type="AlphaFoldDB" id="A0A368QPH6"/>
<dbReference type="GO" id="GO:0005524">
    <property type="term" value="F:ATP binding"/>
    <property type="evidence" value="ECO:0007669"/>
    <property type="project" value="UniProtKB-UniRule"/>
</dbReference>
<dbReference type="PROSITE" id="PS00107">
    <property type="entry name" value="PROTEIN_KINASE_ATP"/>
    <property type="match status" value="1"/>
</dbReference>
<evidence type="ECO:0000313" key="12">
    <source>
        <dbReference type="EMBL" id="RCV19875.1"/>
    </source>
</evidence>
<organism evidence="12">
    <name type="scientific">Setaria italica</name>
    <name type="common">Foxtail millet</name>
    <name type="synonym">Panicum italicum</name>
    <dbReference type="NCBI Taxonomy" id="4555"/>
    <lineage>
        <taxon>Eukaryota</taxon>
        <taxon>Viridiplantae</taxon>
        <taxon>Streptophyta</taxon>
        <taxon>Embryophyta</taxon>
        <taxon>Tracheophyta</taxon>
        <taxon>Spermatophyta</taxon>
        <taxon>Magnoliopsida</taxon>
        <taxon>Liliopsida</taxon>
        <taxon>Poales</taxon>
        <taxon>Poaceae</taxon>
        <taxon>PACMAD clade</taxon>
        <taxon>Panicoideae</taxon>
        <taxon>Panicodae</taxon>
        <taxon>Paniceae</taxon>
        <taxon>Cenchrinae</taxon>
        <taxon>Setaria</taxon>
    </lineage>
</organism>
<proteinExistence type="predicted"/>
<evidence type="ECO:0000256" key="10">
    <source>
        <dbReference type="SAM" id="MobiDB-lite"/>
    </source>
</evidence>
<reference evidence="12" key="2">
    <citation type="submission" date="2015-07" db="EMBL/GenBank/DDBJ databases">
        <authorList>
            <person name="Noorani M."/>
        </authorList>
    </citation>
    <scope>NUCLEOTIDE SEQUENCE</scope>
    <source>
        <strain evidence="12">Yugu1</strain>
    </source>
</reference>
<dbReference type="Gene3D" id="3.30.200.20">
    <property type="entry name" value="Phosphorylase Kinase, domain 1"/>
    <property type="match status" value="1"/>
</dbReference>
<feature type="domain" description="Protein kinase" evidence="11">
    <location>
        <begin position="40"/>
        <end position="352"/>
    </location>
</feature>